<dbReference type="EMBL" id="KQ981305">
    <property type="protein sequence ID" value="KYN42845.1"/>
    <property type="molecule type" value="Genomic_DNA"/>
</dbReference>
<reference evidence="2 3" key="1">
    <citation type="submission" date="2016-03" db="EMBL/GenBank/DDBJ databases">
        <title>Trachymyrmex septentrionalis WGS genome.</title>
        <authorList>
            <person name="Nygaard S."/>
            <person name="Hu H."/>
            <person name="Boomsma J."/>
            <person name="Zhang G."/>
        </authorList>
    </citation>
    <scope>NUCLEOTIDE SEQUENCE [LARGE SCALE GENOMIC DNA]</scope>
    <source>
        <strain evidence="2">Tsep2-gDNA-1</strain>
        <tissue evidence="2">Whole body</tissue>
    </source>
</reference>
<name>A0A195FQJ0_9HYME</name>
<protein>
    <submittedName>
        <fullName evidence="2">Uncharacterized protein</fullName>
    </submittedName>
</protein>
<proteinExistence type="predicted"/>
<evidence type="ECO:0000256" key="1">
    <source>
        <dbReference type="SAM" id="MobiDB-lite"/>
    </source>
</evidence>
<evidence type="ECO:0000313" key="3">
    <source>
        <dbReference type="Proteomes" id="UP000078541"/>
    </source>
</evidence>
<organism evidence="2 3">
    <name type="scientific">Trachymyrmex septentrionalis</name>
    <dbReference type="NCBI Taxonomy" id="34720"/>
    <lineage>
        <taxon>Eukaryota</taxon>
        <taxon>Metazoa</taxon>
        <taxon>Ecdysozoa</taxon>
        <taxon>Arthropoda</taxon>
        <taxon>Hexapoda</taxon>
        <taxon>Insecta</taxon>
        <taxon>Pterygota</taxon>
        <taxon>Neoptera</taxon>
        <taxon>Endopterygota</taxon>
        <taxon>Hymenoptera</taxon>
        <taxon>Apocrita</taxon>
        <taxon>Aculeata</taxon>
        <taxon>Formicoidea</taxon>
        <taxon>Formicidae</taxon>
        <taxon>Myrmicinae</taxon>
        <taxon>Trachymyrmex</taxon>
    </lineage>
</organism>
<evidence type="ECO:0000313" key="2">
    <source>
        <dbReference type="EMBL" id="KYN42845.1"/>
    </source>
</evidence>
<dbReference type="Proteomes" id="UP000078541">
    <property type="component" value="Unassembled WGS sequence"/>
</dbReference>
<dbReference type="AlphaFoldDB" id="A0A195FQJ0"/>
<sequence length="79" mass="8857">MTAGSARAPAGNPLQARPRRRRRRRRRWWSYVPCEWTGGAVVGLHTNPLDIPQPSQCDTALPIQHVQPSTCADTINQIN</sequence>
<keyword evidence="3" id="KW-1185">Reference proteome</keyword>
<feature type="region of interest" description="Disordered" evidence="1">
    <location>
        <begin position="1"/>
        <end position="23"/>
    </location>
</feature>
<accession>A0A195FQJ0</accession>
<gene>
    <name evidence="2" type="ORF">ALC56_02647</name>
</gene>